<feature type="transmembrane region" description="Helical" evidence="1">
    <location>
        <begin position="181"/>
        <end position="202"/>
    </location>
</feature>
<dbReference type="KEGG" id="abaw:D5400_15310"/>
<proteinExistence type="predicted"/>
<organism evidence="2 3">
    <name type="scientific">Georhizobium profundi</name>
    <dbReference type="NCBI Taxonomy" id="2341112"/>
    <lineage>
        <taxon>Bacteria</taxon>
        <taxon>Pseudomonadati</taxon>
        <taxon>Pseudomonadota</taxon>
        <taxon>Alphaproteobacteria</taxon>
        <taxon>Hyphomicrobiales</taxon>
        <taxon>Rhizobiaceae</taxon>
        <taxon>Georhizobium</taxon>
    </lineage>
</organism>
<dbReference type="OrthoDB" id="8454704at2"/>
<keyword evidence="1" id="KW-0472">Membrane</keyword>
<dbReference type="EMBL" id="CP032509">
    <property type="protein sequence ID" value="AZN72451.1"/>
    <property type="molecule type" value="Genomic_DNA"/>
</dbReference>
<reference evidence="2 3" key="1">
    <citation type="submission" date="2018-09" db="EMBL/GenBank/DDBJ databases">
        <title>Marinorhizobium profundi gen. nov., sp. nov., isolated from a deep-sea sediment sample from the New Britain Trench and proposal of Marinorhizobiaceae fam. nov. in the order Rhizobiales of the class Alphaproteobacteria.</title>
        <authorList>
            <person name="Cao J."/>
        </authorList>
    </citation>
    <scope>NUCLEOTIDE SEQUENCE [LARGE SCALE GENOMIC DNA]</scope>
    <source>
        <strain evidence="2 3">WS11</strain>
    </source>
</reference>
<feature type="transmembrane region" description="Helical" evidence="1">
    <location>
        <begin position="277"/>
        <end position="298"/>
    </location>
</feature>
<protein>
    <submittedName>
        <fullName evidence="2">DUF2232 domain-containing protein</fullName>
    </submittedName>
</protein>
<feature type="transmembrane region" description="Helical" evidence="1">
    <location>
        <begin position="109"/>
        <end position="134"/>
    </location>
</feature>
<gene>
    <name evidence="2" type="ORF">D5400_15310</name>
</gene>
<keyword evidence="1" id="KW-1133">Transmembrane helix</keyword>
<dbReference type="AlphaFoldDB" id="A0A3S9B6I2"/>
<evidence type="ECO:0000313" key="3">
    <source>
        <dbReference type="Proteomes" id="UP000268192"/>
    </source>
</evidence>
<dbReference type="RefSeq" id="WP_126010778.1">
    <property type="nucleotide sequence ID" value="NZ_CP032509.1"/>
</dbReference>
<evidence type="ECO:0000313" key="2">
    <source>
        <dbReference type="EMBL" id="AZN72451.1"/>
    </source>
</evidence>
<name>A0A3S9B6I2_9HYPH</name>
<feature type="transmembrane region" description="Helical" evidence="1">
    <location>
        <begin position="30"/>
        <end position="50"/>
    </location>
</feature>
<dbReference type="Pfam" id="PF09991">
    <property type="entry name" value="DUF2232"/>
    <property type="match status" value="1"/>
</dbReference>
<feature type="transmembrane region" description="Helical" evidence="1">
    <location>
        <begin position="6"/>
        <end position="23"/>
    </location>
</feature>
<keyword evidence="3" id="KW-1185">Reference proteome</keyword>
<accession>A0A3S9B6I2</accession>
<evidence type="ECO:0000256" key="1">
    <source>
        <dbReference type="SAM" id="Phobius"/>
    </source>
</evidence>
<sequence length="326" mass="34097">MNFTSSSLMIGVLAGAAAALLSISAGEPTALSIVLFAAATLPILIASLGWTNTAGFVAAAIAGGIVSVMLSPSAGLVFTATTLAPAAWIGHLANLSRPAEEIGGPKNALAWYPLSDILLQLCLLVIAGLVVVGYSMGYGPAMIGEIVNQFLDIMAQQSPDFQPDAAERQAYASFFLTALPIVQGALWVMILFGSFYLAHAIVRMSGRQRRPKDDVPASLRMSRTSLYLFAVGLIMSFFGGGIALIGAVIAGAFAAGFTLAGFAVMHHRTRGKTFRPFVLWGAYLAVVLFTLPLVFFLLTGMIETARAVPVSRTGPPSGPDNANDND</sequence>
<feature type="transmembrane region" description="Helical" evidence="1">
    <location>
        <begin position="226"/>
        <end position="257"/>
    </location>
</feature>
<dbReference type="Proteomes" id="UP000268192">
    <property type="component" value="Chromosome"/>
</dbReference>
<dbReference type="InterPro" id="IPR018710">
    <property type="entry name" value="DUF2232"/>
</dbReference>
<feature type="transmembrane region" description="Helical" evidence="1">
    <location>
        <begin position="56"/>
        <end position="89"/>
    </location>
</feature>
<keyword evidence="1" id="KW-0812">Transmembrane</keyword>